<dbReference type="InterPro" id="IPR022016">
    <property type="entry name" value="DUF3597"/>
</dbReference>
<dbReference type="SUPFAM" id="SSF158634">
    <property type="entry name" value="RPA2825-like"/>
    <property type="match status" value="1"/>
</dbReference>
<keyword evidence="4" id="KW-1185">Reference proteome</keyword>
<feature type="compositionally biased region" description="Polar residues" evidence="1">
    <location>
        <begin position="15"/>
        <end position="35"/>
    </location>
</feature>
<evidence type="ECO:0000313" key="3">
    <source>
        <dbReference type="EMBL" id="KIL60335.1"/>
    </source>
</evidence>
<evidence type="ECO:0000259" key="2">
    <source>
        <dbReference type="Pfam" id="PF12200"/>
    </source>
</evidence>
<dbReference type="AlphaFoldDB" id="A0A0C2SBT9"/>
<feature type="compositionally biased region" description="Polar residues" evidence="1">
    <location>
        <begin position="189"/>
        <end position="210"/>
    </location>
</feature>
<proteinExistence type="predicted"/>
<dbReference type="HOGENOM" id="CLU_912067_0_0_1"/>
<dbReference type="Pfam" id="PF12200">
    <property type="entry name" value="DUF3597"/>
    <property type="match status" value="1"/>
</dbReference>
<feature type="region of interest" description="Disordered" evidence="1">
    <location>
        <begin position="113"/>
        <end position="210"/>
    </location>
</feature>
<accession>A0A0C2SBT9</accession>
<feature type="compositionally biased region" description="Pro residues" evidence="1">
    <location>
        <begin position="121"/>
        <end position="131"/>
    </location>
</feature>
<gene>
    <name evidence="3" type="ORF">M378DRAFT_168218</name>
</gene>
<feature type="compositionally biased region" description="Polar residues" evidence="1">
    <location>
        <begin position="145"/>
        <end position="177"/>
    </location>
</feature>
<dbReference type="InParanoid" id="A0A0C2SBT9"/>
<protein>
    <recommendedName>
        <fullName evidence="2">DUF3597 domain-containing protein</fullName>
    </recommendedName>
</protein>
<feature type="domain" description="DUF3597" evidence="2">
    <location>
        <begin position="181"/>
        <end position="289"/>
    </location>
</feature>
<reference evidence="3 4" key="1">
    <citation type="submission" date="2014-04" db="EMBL/GenBank/DDBJ databases">
        <title>Evolutionary Origins and Diversification of the Mycorrhizal Mutualists.</title>
        <authorList>
            <consortium name="DOE Joint Genome Institute"/>
            <consortium name="Mycorrhizal Genomics Consortium"/>
            <person name="Kohler A."/>
            <person name="Kuo A."/>
            <person name="Nagy L.G."/>
            <person name="Floudas D."/>
            <person name="Copeland A."/>
            <person name="Barry K.W."/>
            <person name="Cichocki N."/>
            <person name="Veneault-Fourrey C."/>
            <person name="LaButti K."/>
            <person name="Lindquist E.A."/>
            <person name="Lipzen A."/>
            <person name="Lundell T."/>
            <person name="Morin E."/>
            <person name="Murat C."/>
            <person name="Riley R."/>
            <person name="Ohm R."/>
            <person name="Sun H."/>
            <person name="Tunlid A."/>
            <person name="Henrissat B."/>
            <person name="Grigoriev I.V."/>
            <person name="Hibbett D.S."/>
            <person name="Martin F."/>
        </authorList>
    </citation>
    <scope>NUCLEOTIDE SEQUENCE [LARGE SCALE GENOMIC DNA]</scope>
    <source>
        <strain evidence="3 4">Koide BX008</strain>
    </source>
</reference>
<evidence type="ECO:0000313" key="4">
    <source>
        <dbReference type="Proteomes" id="UP000054549"/>
    </source>
</evidence>
<feature type="region of interest" description="Disordered" evidence="1">
    <location>
        <begin position="1"/>
        <end position="35"/>
    </location>
</feature>
<feature type="compositionally biased region" description="Low complexity" evidence="1">
    <location>
        <begin position="132"/>
        <end position="144"/>
    </location>
</feature>
<name>A0A0C2SBT9_AMAMK</name>
<evidence type="ECO:0000256" key="1">
    <source>
        <dbReference type="SAM" id="MobiDB-lite"/>
    </source>
</evidence>
<feature type="compositionally biased region" description="Basic and acidic residues" evidence="1">
    <location>
        <begin position="1"/>
        <end position="14"/>
    </location>
</feature>
<dbReference type="Proteomes" id="UP000054549">
    <property type="component" value="Unassembled WGS sequence"/>
</dbReference>
<organism evidence="3 4">
    <name type="scientific">Amanita muscaria (strain Koide BX008)</name>
    <dbReference type="NCBI Taxonomy" id="946122"/>
    <lineage>
        <taxon>Eukaryota</taxon>
        <taxon>Fungi</taxon>
        <taxon>Dikarya</taxon>
        <taxon>Basidiomycota</taxon>
        <taxon>Agaricomycotina</taxon>
        <taxon>Agaricomycetes</taxon>
        <taxon>Agaricomycetidae</taxon>
        <taxon>Agaricales</taxon>
        <taxon>Pluteineae</taxon>
        <taxon>Amanitaceae</taxon>
        <taxon>Amanita</taxon>
    </lineage>
</organism>
<dbReference type="EMBL" id="KN818300">
    <property type="protein sequence ID" value="KIL60335.1"/>
    <property type="molecule type" value="Genomic_DNA"/>
</dbReference>
<sequence>MSSKRPDSSSKSDSNKGNVETSSIGAYGSNVSGNQTNNIYNYYYVLSREGSYSFTPSGTSTPVLSPPGANPQYFQQQQTYFSGSLEGGNVASVIDLDRPSRQLQQATNEFPRTYSAGYANIPPPGQSPPQYPYSQPSGYKQYPSHPQQPQTANIPPPGQSSQRPYTYSQSSRYQQDPSHPPQPQAKASPYSSYTQHNPANPYQYSPQQPSFARYGTGNIFPMLDKLMKDRNLELNWRTSVVDLLTLLSVDSSLNARQAMARKLLFAGDTSDTMRMDAFLLRSVMKVVADSRDPMIARQIIRELMY</sequence>